<gene>
    <name evidence="8" type="ORF">BF93_13565</name>
</gene>
<dbReference type="PROSITE" id="PS50850">
    <property type="entry name" value="MFS"/>
    <property type="match status" value="1"/>
</dbReference>
<keyword evidence="2" id="KW-1003">Cell membrane</keyword>
<dbReference type="eggNOG" id="COG2814">
    <property type="taxonomic scope" value="Bacteria"/>
</dbReference>
<evidence type="ECO:0000313" key="9">
    <source>
        <dbReference type="Proteomes" id="UP000023067"/>
    </source>
</evidence>
<sequence length="432" mass="44357">MTESIATPVVQKPEISTARRRYALFALALGGFGIGSAEFVSMGLLPGIAQSLLPDTMAVDPEQGIAHAGLMISAYALGVVVGAPTLALLAVTMSRSRMIVLMAGALALGTLLSALMPTFELGLLARFVAGVPHGAYFGLASLLAASLMGPGNQGKGVALAMSGLTVANLAGVPVLTAIGQAAGWRVAYGIIALIFGATVILLVRAVPRQEKPVGRRLIDELRAFRRLQLWVVMGIAAIGFAGAFAVFSYISDIAQNVAGAPASFVPWLLAAAGLGMTIGNLLGGWAADRSLFGTLLGTFPVYIGALVAMVLSAHSPSGLILTFFLVNLANAVLIPPMQTWLIRIAGRSEVLGASLNHASFNVANALGAALGGAVIAAGFGFEAPILIALALSVLGMGMVVTALALLRIRSRRRLAQLESADIALTSRQRTAA</sequence>
<evidence type="ECO:0000256" key="4">
    <source>
        <dbReference type="ARBA" id="ARBA00022989"/>
    </source>
</evidence>
<name>Z9JU05_9MICO</name>
<dbReference type="CDD" id="cd17324">
    <property type="entry name" value="MFS_NepI_like"/>
    <property type="match status" value="1"/>
</dbReference>
<dbReference type="Gene3D" id="1.20.1250.20">
    <property type="entry name" value="MFS general substrate transporter like domains"/>
    <property type="match status" value="2"/>
</dbReference>
<dbReference type="EMBL" id="JDYK01000004">
    <property type="protein sequence ID" value="EWS81860.1"/>
    <property type="molecule type" value="Genomic_DNA"/>
</dbReference>
<feature type="transmembrane region" description="Helical" evidence="6">
    <location>
        <begin position="22"/>
        <end position="45"/>
    </location>
</feature>
<evidence type="ECO:0000256" key="3">
    <source>
        <dbReference type="ARBA" id="ARBA00022692"/>
    </source>
</evidence>
<dbReference type="RefSeq" id="WP_051486572.1">
    <property type="nucleotide sequence ID" value="NZ_KK069990.1"/>
</dbReference>
<dbReference type="InterPro" id="IPR050189">
    <property type="entry name" value="MFS_Efflux_Transporters"/>
</dbReference>
<feature type="transmembrane region" description="Helical" evidence="6">
    <location>
        <begin position="317"/>
        <end position="337"/>
    </location>
</feature>
<dbReference type="PANTHER" id="PTHR43124">
    <property type="entry name" value="PURINE EFFLUX PUMP PBUE"/>
    <property type="match status" value="1"/>
</dbReference>
<keyword evidence="3 6" id="KW-0812">Transmembrane</keyword>
<keyword evidence="9" id="KW-1185">Reference proteome</keyword>
<feature type="transmembrane region" description="Helical" evidence="6">
    <location>
        <begin position="123"/>
        <end position="145"/>
    </location>
</feature>
<dbReference type="AlphaFoldDB" id="Z9JU05"/>
<dbReference type="Proteomes" id="UP000023067">
    <property type="component" value="Unassembled WGS sequence"/>
</dbReference>
<evidence type="ECO:0000256" key="1">
    <source>
        <dbReference type="ARBA" id="ARBA00004651"/>
    </source>
</evidence>
<feature type="transmembrane region" description="Helical" evidence="6">
    <location>
        <begin position="262"/>
        <end position="283"/>
    </location>
</feature>
<feature type="domain" description="Major facilitator superfamily (MFS) profile" evidence="7">
    <location>
        <begin position="23"/>
        <end position="413"/>
    </location>
</feature>
<feature type="transmembrane region" description="Helical" evidence="6">
    <location>
        <begin position="157"/>
        <end position="180"/>
    </location>
</feature>
<dbReference type="GO" id="GO:0005886">
    <property type="term" value="C:plasma membrane"/>
    <property type="evidence" value="ECO:0007669"/>
    <property type="project" value="UniProtKB-SubCell"/>
</dbReference>
<evidence type="ECO:0000256" key="5">
    <source>
        <dbReference type="ARBA" id="ARBA00023136"/>
    </source>
</evidence>
<protein>
    <submittedName>
        <fullName evidence="8">Arabinose ABC transporter permease</fullName>
    </submittedName>
</protein>
<comment type="caution">
    <text evidence="8">The sequence shown here is derived from an EMBL/GenBank/DDBJ whole genome shotgun (WGS) entry which is preliminary data.</text>
</comment>
<dbReference type="Pfam" id="PF07690">
    <property type="entry name" value="MFS_1"/>
    <property type="match status" value="1"/>
</dbReference>
<dbReference type="InterPro" id="IPR036259">
    <property type="entry name" value="MFS_trans_sf"/>
</dbReference>
<accession>Z9JU05</accession>
<feature type="transmembrane region" description="Helical" evidence="6">
    <location>
        <begin position="290"/>
        <end position="311"/>
    </location>
</feature>
<dbReference type="HOGENOM" id="CLU_001265_61_2_11"/>
<dbReference type="GO" id="GO:0022857">
    <property type="term" value="F:transmembrane transporter activity"/>
    <property type="evidence" value="ECO:0007669"/>
    <property type="project" value="InterPro"/>
</dbReference>
<evidence type="ECO:0000256" key="6">
    <source>
        <dbReference type="SAM" id="Phobius"/>
    </source>
</evidence>
<feature type="transmembrane region" description="Helical" evidence="6">
    <location>
        <begin position="65"/>
        <end position="91"/>
    </location>
</feature>
<dbReference type="InterPro" id="IPR011701">
    <property type="entry name" value="MFS"/>
</dbReference>
<reference evidence="8 9" key="1">
    <citation type="submission" date="2014-02" db="EMBL/GenBank/DDBJ databases">
        <title>Genome sequence of Brachybacterium phenoliresistens strain W13A50.</title>
        <authorList>
            <person name="Wang X."/>
        </authorList>
    </citation>
    <scope>NUCLEOTIDE SEQUENCE [LARGE SCALE GENOMIC DNA]</scope>
    <source>
        <strain evidence="8 9">W13A50</strain>
    </source>
</reference>
<keyword evidence="4 6" id="KW-1133">Transmembrane helix</keyword>
<proteinExistence type="predicted"/>
<evidence type="ECO:0000256" key="2">
    <source>
        <dbReference type="ARBA" id="ARBA00022475"/>
    </source>
</evidence>
<dbReference type="PATRIC" id="fig|396014.3.peg.1065"/>
<organism evidence="8 9">
    <name type="scientific">Brachybacterium phenoliresistens</name>
    <dbReference type="NCBI Taxonomy" id="396014"/>
    <lineage>
        <taxon>Bacteria</taxon>
        <taxon>Bacillati</taxon>
        <taxon>Actinomycetota</taxon>
        <taxon>Actinomycetes</taxon>
        <taxon>Micrococcales</taxon>
        <taxon>Dermabacteraceae</taxon>
        <taxon>Brachybacterium</taxon>
    </lineage>
</organism>
<keyword evidence="5 6" id="KW-0472">Membrane</keyword>
<feature type="transmembrane region" description="Helical" evidence="6">
    <location>
        <begin position="358"/>
        <end position="379"/>
    </location>
</feature>
<feature type="transmembrane region" description="Helical" evidence="6">
    <location>
        <begin position="186"/>
        <end position="206"/>
    </location>
</feature>
<dbReference type="InterPro" id="IPR020846">
    <property type="entry name" value="MFS_dom"/>
</dbReference>
<feature type="transmembrane region" description="Helical" evidence="6">
    <location>
        <begin position="98"/>
        <end position="117"/>
    </location>
</feature>
<comment type="subcellular location">
    <subcellularLocation>
        <location evidence="1">Cell membrane</location>
        <topology evidence="1">Multi-pass membrane protein</topology>
    </subcellularLocation>
</comment>
<dbReference type="SUPFAM" id="SSF103473">
    <property type="entry name" value="MFS general substrate transporter"/>
    <property type="match status" value="1"/>
</dbReference>
<dbReference type="PANTHER" id="PTHR43124:SF3">
    <property type="entry name" value="CHLORAMPHENICOL EFFLUX PUMP RV0191"/>
    <property type="match status" value="1"/>
</dbReference>
<dbReference type="OrthoDB" id="9814237at2"/>
<evidence type="ECO:0000313" key="8">
    <source>
        <dbReference type="EMBL" id="EWS81860.1"/>
    </source>
</evidence>
<feature type="transmembrane region" description="Helical" evidence="6">
    <location>
        <begin position="385"/>
        <end position="406"/>
    </location>
</feature>
<dbReference type="STRING" id="396014.BF93_13565"/>
<feature type="transmembrane region" description="Helical" evidence="6">
    <location>
        <begin position="227"/>
        <end position="250"/>
    </location>
</feature>
<evidence type="ECO:0000259" key="7">
    <source>
        <dbReference type="PROSITE" id="PS50850"/>
    </source>
</evidence>